<evidence type="ECO:0000313" key="1">
    <source>
        <dbReference type="EMBL" id="SAI70014.1"/>
    </source>
</evidence>
<dbReference type="Proteomes" id="UP000076848">
    <property type="component" value="Unassembled WGS sequence"/>
</dbReference>
<dbReference type="EMBL" id="FKIF01000006">
    <property type="protein sequence ID" value="SAI70014.1"/>
    <property type="molecule type" value="Genomic_DNA"/>
</dbReference>
<dbReference type="AlphaFoldDB" id="A0A157SI67"/>
<evidence type="ECO:0000313" key="2">
    <source>
        <dbReference type="Proteomes" id="UP000076848"/>
    </source>
</evidence>
<gene>
    <name evidence="1" type="ORF">SAMEA3906486_02845</name>
</gene>
<dbReference type="Pfam" id="PF05932">
    <property type="entry name" value="CesT"/>
    <property type="match status" value="1"/>
</dbReference>
<dbReference type="Gene3D" id="3.30.1460.10">
    <property type="match status" value="1"/>
</dbReference>
<keyword evidence="2" id="KW-1185">Reference proteome</keyword>
<dbReference type="InterPro" id="IPR010261">
    <property type="entry name" value="Tir_chaperone"/>
</dbReference>
<sequence>MSDPTFARIVSEFGASLGIAGLAPTPEGVCQLVFDQRHVVQLIHMGARGQVLISCALPEAHDAGACAELMAKANFMQAGRGAVACLDPKGKAHMQVALPLVECGAASLLGALEALLDQADAWVERLSREASRPAMPSAFHPALFMQSV</sequence>
<dbReference type="GO" id="GO:0030254">
    <property type="term" value="P:protein secretion by the type III secretion system"/>
    <property type="evidence" value="ECO:0007669"/>
    <property type="project" value="InterPro"/>
</dbReference>
<dbReference type="SUPFAM" id="SSF69635">
    <property type="entry name" value="Type III secretory system chaperone-like"/>
    <property type="match status" value="1"/>
</dbReference>
<name>A0A157SI67_9BORD</name>
<reference evidence="1 2" key="1">
    <citation type="submission" date="2016-04" db="EMBL/GenBank/DDBJ databases">
        <authorList>
            <consortium name="Pathogen Informatics"/>
        </authorList>
    </citation>
    <scope>NUCLEOTIDE SEQUENCE [LARGE SCALE GENOMIC DNA]</scope>
    <source>
        <strain evidence="1 2">H050680373</strain>
    </source>
</reference>
<protein>
    <submittedName>
        <fullName evidence="1">Tir chaperone protein (CesT)</fullName>
    </submittedName>
</protein>
<proteinExistence type="predicted"/>
<accession>A0A157SI67</accession>
<organism evidence="1 2">
    <name type="scientific">Bordetella ansorpii</name>
    <dbReference type="NCBI Taxonomy" id="288768"/>
    <lineage>
        <taxon>Bacteria</taxon>
        <taxon>Pseudomonadati</taxon>
        <taxon>Pseudomonadota</taxon>
        <taxon>Betaproteobacteria</taxon>
        <taxon>Burkholderiales</taxon>
        <taxon>Alcaligenaceae</taxon>
        <taxon>Bordetella</taxon>
    </lineage>
</organism>
<dbReference type="CDD" id="cd16364">
    <property type="entry name" value="T3SC_I-like"/>
    <property type="match status" value="1"/>
</dbReference>